<gene>
    <name evidence="2" type="ORF">ACET3X_001897</name>
</gene>
<dbReference type="Proteomes" id="UP001578633">
    <property type="component" value="Chromosome 1"/>
</dbReference>
<dbReference type="GeneID" id="96082219"/>
<protein>
    <submittedName>
        <fullName evidence="2">Uncharacterized protein</fullName>
    </submittedName>
</protein>
<evidence type="ECO:0000256" key="1">
    <source>
        <dbReference type="SAM" id="MobiDB-lite"/>
    </source>
</evidence>
<feature type="compositionally biased region" description="Pro residues" evidence="1">
    <location>
        <begin position="218"/>
        <end position="229"/>
    </location>
</feature>
<evidence type="ECO:0000313" key="2">
    <source>
        <dbReference type="EMBL" id="KAL1801555.1"/>
    </source>
</evidence>
<feature type="compositionally biased region" description="Low complexity" evidence="1">
    <location>
        <begin position="143"/>
        <end position="187"/>
    </location>
</feature>
<feature type="region of interest" description="Disordered" evidence="1">
    <location>
        <begin position="213"/>
        <end position="389"/>
    </location>
</feature>
<organism evidence="2 3">
    <name type="scientific">Alternaria dauci</name>
    <dbReference type="NCBI Taxonomy" id="48095"/>
    <lineage>
        <taxon>Eukaryota</taxon>
        <taxon>Fungi</taxon>
        <taxon>Dikarya</taxon>
        <taxon>Ascomycota</taxon>
        <taxon>Pezizomycotina</taxon>
        <taxon>Dothideomycetes</taxon>
        <taxon>Pleosporomycetidae</taxon>
        <taxon>Pleosporales</taxon>
        <taxon>Pleosporineae</taxon>
        <taxon>Pleosporaceae</taxon>
        <taxon>Alternaria</taxon>
        <taxon>Alternaria sect. Porri</taxon>
    </lineage>
</organism>
<name>A0ABR3UYM9_9PLEO</name>
<feature type="region of interest" description="Disordered" evidence="1">
    <location>
        <begin position="36"/>
        <end position="87"/>
    </location>
</feature>
<sequence>MNISVSTDDIYMYDAPAMTDHKRRSKECIIRKTLDNKAHITRRPSSPRSEAHPAVRTNKTPMKTLRRMDTTPLPRSRVAQKPLGLRSKKSKSSWKTLLHAYMLEQFYIRVAEWRNARAALSFPHGVFGCPSIAFKLSTASTSSFGSSTGSDSTASTSGTSTWSSLVSGQSGAATVSGSSGSMTAAVSKPWTTDIEREDAPDPSTDHVAVAPSITITPISPPPPPPPSQPAEPANTTAVAPHTFAGLGFLPSRPCKSETVTPPKPASMSEDQVSAKSLSAPKIPNPGSDVAPPPAPPSQCEEAAKTSAELQSPALATGIEPVACTTQVEDTKPAVPPSSKDDTKSAESKGVIIPFPPMENSKSTVSPPSPPVANANAPTETSRQMSRPRDRALVTLVNPEKASKQEVELGMGSFASSRIDSPEAQVSAFSNPHFKQFFNKEMETLQTSLSD</sequence>
<accession>A0ABR3UYM9</accession>
<keyword evidence="3" id="KW-1185">Reference proteome</keyword>
<reference evidence="2 3" key="1">
    <citation type="submission" date="2024-09" db="EMBL/GenBank/DDBJ databases">
        <title>T2T genomes of carrot and Alternaria dauci and their utility for understanding host-pathogen interaction during carrot leaf blight disease.</title>
        <authorList>
            <person name="Liu W."/>
            <person name="Xu S."/>
            <person name="Ou C."/>
            <person name="Liu X."/>
            <person name="Zhuang F."/>
            <person name="Deng X.W."/>
        </authorList>
    </citation>
    <scope>NUCLEOTIDE SEQUENCE [LARGE SCALE GENOMIC DNA]</scope>
    <source>
        <strain evidence="2 3">A2016</strain>
    </source>
</reference>
<proteinExistence type="predicted"/>
<dbReference type="EMBL" id="JBHGVX010000001">
    <property type="protein sequence ID" value="KAL1801555.1"/>
    <property type="molecule type" value="Genomic_DNA"/>
</dbReference>
<dbReference type="RefSeq" id="XP_069312139.1">
    <property type="nucleotide sequence ID" value="XM_069447240.1"/>
</dbReference>
<feature type="region of interest" description="Disordered" evidence="1">
    <location>
        <begin position="143"/>
        <end position="189"/>
    </location>
</feature>
<comment type="caution">
    <text evidence="2">The sequence shown here is derived from an EMBL/GenBank/DDBJ whole genome shotgun (WGS) entry which is preliminary data.</text>
</comment>
<evidence type="ECO:0000313" key="3">
    <source>
        <dbReference type="Proteomes" id="UP001578633"/>
    </source>
</evidence>